<evidence type="ECO:0000256" key="2">
    <source>
        <dbReference type="ARBA" id="ARBA00022741"/>
    </source>
</evidence>
<dbReference type="Proteomes" id="UP000085678">
    <property type="component" value="Unplaced"/>
</dbReference>
<dbReference type="InterPro" id="IPR027417">
    <property type="entry name" value="P-loop_NTPase"/>
</dbReference>
<dbReference type="OrthoDB" id="431287at2759"/>
<dbReference type="STRING" id="7574.A0A2R2ML39"/>
<keyword evidence="5" id="KW-1185">Reference proteome</keyword>
<dbReference type="PANTHER" id="PTHR10903:SF103">
    <property type="entry name" value="GTPASE IMAP FAMILY MEMBER GIMD1"/>
    <property type="match status" value="1"/>
</dbReference>
<evidence type="ECO:0000313" key="6">
    <source>
        <dbReference type="RefSeq" id="XP_023930928.1"/>
    </source>
</evidence>
<dbReference type="KEGG" id="lak:106165429"/>
<evidence type="ECO:0000259" key="4">
    <source>
        <dbReference type="PROSITE" id="PS51720"/>
    </source>
</evidence>
<keyword evidence="2" id="KW-0547">Nucleotide-binding</keyword>
<dbReference type="InterPro" id="IPR006703">
    <property type="entry name" value="G_AIG1"/>
</dbReference>
<organism evidence="5 6">
    <name type="scientific">Lingula anatina</name>
    <name type="common">Brachiopod</name>
    <name type="synonym">Lingula unguis</name>
    <dbReference type="NCBI Taxonomy" id="7574"/>
    <lineage>
        <taxon>Eukaryota</taxon>
        <taxon>Metazoa</taxon>
        <taxon>Spiralia</taxon>
        <taxon>Lophotrochozoa</taxon>
        <taxon>Brachiopoda</taxon>
        <taxon>Linguliformea</taxon>
        <taxon>Lingulata</taxon>
        <taxon>Lingulida</taxon>
        <taxon>Linguloidea</taxon>
        <taxon>Lingulidae</taxon>
        <taxon>Lingula</taxon>
    </lineage>
</organism>
<comment type="similarity">
    <text evidence="1">Belongs to the TRAFAC class TrmE-Era-EngA-EngB-Septin-like GTPase superfamily. AIG1/Toc34/Toc159-like paraseptin GTPase family. IAN subfamily.</text>
</comment>
<evidence type="ECO:0000256" key="3">
    <source>
        <dbReference type="ARBA" id="ARBA00023134"/>
    </source>
</evidence>
<sequence length="277" mass="31567">MSRESIDQEDEFPEKGSPLTVLVVGRDGSGKSATGNTLLCNDRAFETSDTMRFSNICQMKHGKVSGRKIQVFDVPNLPSRKVGIHKARTELRRCFQIATGDVDAFLWTIRYGHRFDELDEEFLQDCVLYFGPKFYDFAVLVVTHADLQTKNNDRLSTLGKHVKNADDYIDEQPLPLFSVVRDKFNGRFIFIDNYSARDGASENEAGRLIQVLDKMQTNSFAQYREEDFLLAAAPSKLEVEESRATEDGRSGCTWCCLLLPFWCKCAHRRKVQACCFD</sequence>
<dbReference type="Gene3D" id="3.40.50.300">
    <property type="entry name" value="P-loop containing nucleotide triphosphate hydrolases"/>
    <property type="match status" value="1"/>
</dbReference>
<keyword evidence="3" id="KW-0342">GTP-binding</keyword>
<dbReference type="AlphaFoldDB" id="A0A2R2ML39"/>
<dbReference type="Pfam" id="PF04548">
    <property type="entry name" value="AIG1"/>
    <property type="match status" value="1"/>
</dbReference>
<dbReference type="GeneID" id="106165429"/>
<dbReference type="InParanoid" id="A0A2R2ML39"/>
<dbReference type="SUPFAM" id="SSF52540">
    <property type="entry name" value="P-loop containing nucleoside triphosphate hydrolases"/>
    <property type="match status" value="1"/>
</dbReference>
<accession>A0A2R2ML39</accession>
<protein>
    <submittedName>
        <fullName evidence="6">Immune-associated nucleotide-binding protein 7-like</fullName>
    </submittedName>
</protein>
<proteinExistence type="inferred from homology"/>
<dbReference type="GO" id="GO:0005525">
    <property type="term" value="F:GTP binding"/>
    <property type="evidence" value="ECO:0007669"/>
    <property type="project" value="UniProtKB-KW"/>
</dbReference>
<dbReference type="PANTHER" id="PTHR10903">
    <property type="entry name" value="GTPASE, IMAP FAMILY MEMBER-RELATED"/>
    <property type="match status" value="1"/>
</dbReference>
<gene>
    <name evidence="6" type="primary">LOC106165429</name>
</gene>
<dbReference type="PROSITE" id="PS51720">
    <property type="entry name" value="G_AIG1"/>
    <property type="match status" value="1"/>
</dbReference>
<dbReference type="InterPro" id="IPR045058">
    <property type="entry name" value="GIMA/IAN/Toc"/>
</dbReference>
<evidence type="ECO:0000313" key="5">
    <source>
        <dbReference type="Proteomes" id="UP000085678"/>
    </source>
</evidence>
<reference evidence="6" key="1">
    <citation type="submission" date="2025-08" db="UniProtKB">
        <authorList>
            <consortium name="RefSeq"/>
        </authorList>
    </citation>
    <scope>IDENTIFICATION</scope>
    <source>
        <tissue evidence="6">Gonads</tissue>
    </source>
</reference>
<evidence type="ECO:0000256" key="1">
    <source>
        <dbReference type="ARBA" id="ARBA00008535"/>
    </source>
</evidence>
<feature type="domain" description="AIG1-type G" evidence="4">
    <location>
        <begin position="16"/>
        <end position="232"/>
    </location>
</feature>
<dbReference type="RefSeq" id="XP_023930928.1">
    <property type="nucleotide sequence ID" value="XM_024075160.1"/>
</dbReference>
<name>A0A2R2ML39_LINAN</name>